<feature type="transmembrane region" description="Helical" evidence="1">
    <location>
        <begin position="53"/>
        <end position="72"/>
    </location>
</feature>
<feature type="transmembrane region" description="Helical" evidence="1">
    <location>
        <begin position="125"/>
        <end position="147"/>
    </location>
</feature>
<keyword evidence="1" id="KW-1133">Transmembrane helix</keyword>
<reference evidence="2 3" key="1">
    <citation type="submission" date="2021-12" db="EMBL/GenBank/DDBJ databases">
        <title>Genome sequencing of bacteria with rrn-lacking chromosome and rrn-plasmid.</title>
        <authorList>
            <person name="Anda M."/>
            <person name="Iwasaki W."/>
        </authorList>
    </citation>
    <scope>NUCLEOTIDE SEQUENCE [LARGE SCALE GENOMIC DNA]</scope>
    <source>
        <strain evidence="2 3">DSM 100852</strain>
    </source>
</reference>
<keyword evidence="3" id="KW-1185">Reference proteome</keyword>
<proteinExistence type="predicted"/>
<evidence type="ECO:0000256" key="1">
    <source>
        <dbReference type="SAM" id="Phobius"/>
    </source>
</evidence>
<organism evidence="2 3">
    <name type="scientific">Fulvitalea axinellae</name>
    <dbReference type="NCBI Taxonomy" id="1182444"/>
    <lineage>
        <taxon>Bacteria</taxon>
        <taxon>Pseudomonadati</taxon>
        <taxon>Bacteroidota</taxon>
        <taxon>Cytophagia</taxon>
        <taxon>Cytophagales</taxon>
        <taxon>Persicobacteraceae</taxon>
        <taxon>Fulvitalea</taxon>
    </lineage>
</organism>
<accession>A0AAU9CV07</accession>
<evidence type="ECO:0000313" key="2">
    <source>
        <dbReference type="EMBL" id="BDD10847.1"/>
    </source>
</evidence>
<dbReference type="AlphaFoldDB" id="A0AAU9CV07"/>
<keyword evidence="1" id="KW-0472">Membrane</keyword>
<dbReference type="EMBL" id="AP025314">
    <property type="protein sequence ID" value="BDD10847.1"/>
    <property type="molecule type" value="Genomic_DNA"/>
</dbReference>
<keyword evidence="1" id="KW-0812">Transmembrane</keyword>
<evidence type="ECO:0000313" key="3">
    <source>
        <dbReference type="Proteomes" id="UP001348817"/>
    </source>
</evidence>
<protein>
    <recommendedName>
        <fullName evidence="4">DUF4328 domain-containing protein</fullName>
    </recommendedName>
</protein>
<name>A0AAU9CV07_9BACT</name>
<feature type="transmembrane region" description="Helical" evidence="1">
    <location>
        <begin position="93"/>
        <end position="113"/>
    </location>
</feature>
<dbReference type="KEGG" id="fax:FUAX_32790"/>
<evidence type="ECO:0008006" key="4">
    <source>
        <dbReference type="Google" id="ProtNLM"/>
    </source>
</evidence>
<sequence>MIDRFLNAKHWQLFTLTFGIPALSQFFMMFFMIMNFSDNTDPDPLIMQSYMGVLFLIFIIFASTFYGWFWSVSIGLQKTIPENIKMKIRRFKIFFFIPVVYIFLIMLFFVFFLPDFISNNIEPDIRQMATVFAVIVPLHFLSMFSILHTLYFSAKTFKTAELQREAEFSDFIGEFFMIWFYPIGIWIVQPKINKMINGQYTLK</sequence>
<dbReference type="Proteomes" id="UP001348817">
    <property type="component" value="Chromosome"/>
</dbReference>
<gene>
    <name evidence="2" type="ORF">FUAX_32790</name>
</gene>
<feature type="transmembrane region" description="Helical" evidence="1">
    <location>
        <begin position="168"/>
        <end position="188"/>
    </location>
</feature>
<feature type="transmembrane region" description="Helical" evidence="1">
    <location>
        <begin position="12"/>
        <end position="33"/>
    </location>
</feature>